<gene>
    <name evidence="3" type="ORF">WG929_10300</name>
</gene>
<comment type="caution">
    <text evidence="3">The sequence shown here is derived from an EMBL/GenBank/DDBJ whole genome shotgun (WGS) entry which is preliminary data.</text>
</comment>
<feature type="domain" description="Amidase" evidence="2">
    <location>
        <begin position="28"/>
        <end position="417"/>
    </location>
</feature>
<dbReference type="EMBL" id="JBBKTX010000011">
    <property type="protein sequence ID" value="MFK4752798.1"/>
    <property type="molecule type" value="Genomic_DNA"/>
</dbReference>
<evidence type="ECO:0000313" key="4">
    <source>
        <dbReference type="Proteomes" id="UP001620597"/>
    </source>
</evidence>
<dbReference type="SUPFAM" id="SSF75304">
    <property type="entry name" value="Amidase signature (AS) enzymes"/>
    <property type="match status" value="1"/>
</dbReference>
<comment type="similarity">
    <text evidence="1">Belongs to the amidase family.</text>
</comment>
<dbReference type="Proteomes" id="UP001620597">
    <property type="component" value="Unassembled WGS sequence"/>
</dbReference>
<dbReference type="PANTHER" id="PTHR11895">
    <property type="entry name" value="TRANSAMIDASE"/>
    <property type="match status" value="1"/>
</dbReference>
<dbReference type="PANTHER" id="PTHR11895:SF7">
    <property type="entry name" value="GLUTAMYL-TRNA(GLN) AMIDOTRANSFERASE SUBUNIT A, MITOCHONDRIAL"/>
    <property type="match status" value="1"/>
</dbReference>
<name>A0ABW8NIL7_9GAMM</name>
<proteinExistence type="inferred from homology"/>
<accession>A0ABW8NIL7</accession>
<reference evidence="3 4" key="1">
    <citation type="submission" date="2024-03" db="EMBL/GenBank/DDBJ databases">
        <title>High-quality draft genome sequence of Oceanobacter sp. wDCs-4.</title>
        <authorList>
            <person name="Dong C."/>
        </authorList>
    </citation>
    <scope>NUCLEOTIDE SEQUENCE [LARGE SCALE GENOMIC DNA]</scope>
    <source>
        <strain evidence="4">wDCs-4</strain>
    </source>
</reference>
<evidence type="ECO:0000259" key="2">
    <source>
        <dbReference type="Pfam" id="PF01425"/>
    </source>
</evidence>
<organism evidence="3 4">
    <name type="scientific">Oceanobacter antarcticus</name>
    <dbReference type="NCBI Taxonomy" id="3133425"/>
    <lineage>
        <taxon>Bacteria</taxon>
        <taxon>Pseudomonadati</taxon>
        <taxon>Pseudomonadota</taxon>
        <taxon>Gammaproteobacteria</taxon>
        <taxon>Oceanospirillales</taxon>
        <taxon>Oceanospirillaceae</taxon>
        <taxon>Oceanobacter</taxon>
    </lineage>
</organism>
<dbReference type="Pfam" id="PF01425">
    <property type="entry name" value="Amidase"/>
    <property type="match status" value="1"/>
</dbReference>
<keyword evidence="4" id="KW-1185">Reference proteome</keyword>
<dbReference type="Gene3D" id="3.90.1300.10">
    <property type="entry name" value="Amidase signature (AS) domain"/>
    <property type="match status" value="1"/>
</dbReference>
<dbReference type="InterPro" id="IPR036928">
    <property type="entry name" value="AS_sf"/>
</dbReference>
<evidence type="ECO:0000256" key="1">
    <source>
        <dbReference type="ARBA" id="ARBA00009199"/>
    </source>
</evidence>
<dbReference type="RefSeq" id="WP_369855877.1">
    <property type="nucleotide sequence ID" value="NZ_JBBKTX010000011.1"/>
</dbReference>
<sequence>MNETDSLNSAGLAATLRRIEAGECSAIDVINACFDRIETREPDVGAWQVRLSRTGYLHNYQARQDFYQQSLLKGLPVGIKDIIDTADMPTAMGSPIHQGRQPIEDATCVALIRAAGGIVLGKTVTTEFAYFRPGKTRNPHDLARTPGGSSSGSAAAVADAMVPVALGSQTAASVIRPAAYCGSVGYVGSRGEFSLRGGQPLAQSLDSLGLFARQVEDIQLLRAVLLRQSALAPQPALKPRRMLLCAGENVGDTAIDMNTALQQVAERLQQAGVDVIWLDAGTRLQQMVTHHGRIMAWEVCRNLVIESQQPELLSEPLQALMNDGLTMPRADYLTSLSAADSTRDWLWSQHDQVDAILAPAAPGVAPQGLEKTGAPHMSRPWQAMGLPVITLPGEVDRDGLPLGLQLIGRAREDDALLRLAAWFEQHIIR</sequence>
<protein>
    <submittedName>
        <fullName evidence="3">Amidase</fullName>
    </submittedName>
</protein>
<dbReference type="InterPro" id="IPR000120">
    <property type="entry name" value="Amidase"/>
</dbReference>
<evidence type="ECO:0000313" key="3">
    <source>
        <dbReference type="EMBL" id="MFK4752798.1"/>
    </source>
</evidence>
<dbReference type="InterPro" id="IPR023631">
    <property type="entry name" value="Amidase_dom"/>
</dbReference>